<dbReference type="AlphaFoldDB" id="A0A4R7B550"/>
<gene>
    <name evidence="1" type="ORF">DFP86_107102</name>
</gene>
<dbReference type="RefSeq" id="WP_133680734.1">
    <property type="nucleotide sequence ID" value="NZ_SNZP01000007.1"/>
</dbReference>
<protein>
    <submittedName>
        <fullName evidence="1">Uncharacterized protein</fullName>
    </submittedName>
</protein>
<accession>A0A4R7B550</accession>
<sequence length="65" mass="6781">MSASVYLACHNATRGVANNTARLTFDAPGPDTPRALDGGILILGKTSVPLYAIRQQEPEDVGTPA</sequence>
<dbReference type="Proteomes" id="UP000295611">
    <property type="component" value="Unassembled WGS sequence"/>
</dbReference>
<comment type="caution">
    <text evidence="1">The sequence shown here is derived from an EMBL/GenBank/DDBJ whole genome shotgun (WGS) entry which is preliminary data.</text>
</comment>
<keyword evidence="2" id="KW-1185">Reference proteome</keyword>
<proteinExistence type="predicted"/>
<dbReference type="EMBL" id="SNZP01000007">
    <property type="protein sequence ID" value="TDR79738.1"/>
    <property type="molecule type" value="Genomic_DNA"/>
</dbReference>
<reference evidence="1 2" key="1">
    <citation type="submission" date="2019-03" db="EMBL/GenBank/DDBJ databases">
        <title>Genomic Encyclopedia of Type Strains, Phase III (KMG-III): the genomes of soil and plant-associated and newly described type strains.</title>
        <authorList>
            <person name="Whitman W."/>
        </authorList>
    </citation>
    <scope>NUCLEOTIDE SEQUENCE [LARGE SCALE GENOMIC DNA]</scope>
    <source>
        <strain evidence="1 2">CECT 8976</strain>
    </source>
</reference>
<organism evidence="1 2">
    <name type="scientific">Paludibacterium purpuratum</name>
    <dbReference type="NCBI Taxonomy" id="1144873"/>
    <lineage>
        <taxon>Bacteria</taxon>
        <taxon>Pseudomonadati</taxon>
        <taxon>Pseudomonadota</taxon>
        <taxon>Betaproteobacteria</taxon>
        <taxon>Neisseriales</taxon>
        <taxon>Chromobacteriaceae</taxon>
        <taxon>Paludibacterium</taxon>
    </lineage>
</organism>
<evidence type="ECO:0000313" key="2">
    <source>
        <dbReference type="Proteomes" id="UP000295611"/>
    </source>
</evidence>
<name>A0A4R7B550_9NEIS</name>
<evidence type="ECO:0000313" key="1">
    <source>
        <dbReference type="EMBL" id="TDR79738.1"/>
    </source>
</evidence>